<dbReference type="SMART" id="SM00245">
    <property type="entry name" value="TSPc"/>
    <property type="match status" value="1"/>
</dbReference>
<keyword evidence="4" id="KW-1185">Reference proteome</keyword>
<evidence type="ECO:0000313" key="3">
    <source>
        <dbReference type="EMBL" id="EDS04630.1"/>
    </source>
</evidence>
<dbReference type="InterPro" id="IPR029045">
    <property type="entry name" value="ClpP/crotonase-like_dom_sf"/>
</dbReference>
<gene>
    <name evidence="3" type="ORF">ALIPUT_00502</name>
</gene>
<dbReference type="PROSITE" id="PS51257">
    <property type="entry name" value="PROKAR_LIPOPROTEIN"/>
    <property type="match status" value="1"/>
</dbReference>
<dbReference type="GO" id="GO:0004175">
    <property type="term" value="F:endopeptidase activity"/>
    <property type="evidence" value="ECO:0007669"/>
    <property type="project" value="TreeGrafter"/>
</dbReference>
<organism evidence="3 4">
    <name type="scientific">Alistipes putredinis DSM 17216</name>
    <dbReference type="NCBI Taxonomy" id="445970"/>
    <lineage>
        <taxon>Bacteria</taxon>
        <taxon>Pseudomonadati</taxon>
        <taxon>Bacteroidota</taxon>
        <taxon>Bacteroidia</taxon>
        <taxon>Bacteroidales</taxon>
        <taxon>Rikenellaceae</taxon>
        <taxon>Alistipes</taxon>
    </lineage>
</organism>
<dbReference type="GO" id="GO:0006508">
    <property type="term" value="P:proteolysis"/>
    <property type="evidence" value="ECO:0007669"/>
    <property type="project" value="InterPro"/>
</dbReference>
<dbReference type="EMBL" id="ABFK02000016">
    <property type="protein sequence ID" value="EDS04630.1"/>
    <property type="molecule type" value="Genomic_DNA"/>
</dbReference>
<dbReference type="HOGENOM" id="CLU_031949_0_0_10"/>
<dbReference type="GO" id="GO:0030288">
    <property type="term" value="C:outer membrane-bounded periplasmic space"/>
    <property type="evidence" value="ECO:0007669"/>
    <property type="project" value="TreeGrafter"/>
</dbReference>
<dbReference type="PANTHER" id="PTHR32060">
    <property type="entry name" value="TAIL-SPECIFIC PROTEASE"/>
    <property type="match status" value="1"/>
</dbReference>
<feature type="domain" description="Tail specific protease" evidence="2">
    <location>
        <begin position="213"/>
        <end position="442"/>
    </location>
</feature>
<dbReference type="PANTHER" id="PTHR32060:SF30">
    <property type="entry name" value="CARBOXY-TERMINAL PROCESSING PROTEASE CTPA"/>
    <property type="match status" value="1"/>
</dbReference>
<dbReference type="InterPro" id="IPR036034">
    <property type="entry name" value="PDZ_sf"/>
</dbReference>
<dbReference type="Pfam" id="PF03572">
    <property type="entry name" value="Peptidase_S41"/>
    <property type="match status" value="1"/>
</dbReference>
<name>B0MTW8_9BACT</name>
<dbReference type="Proteomes" id="UP000005819">
    <property type="component" value="Unassembled WGS sequence"/>
</dbReference>
<dbReference type="SUPFAM" id="SSF50156">
    <property type="entry name" value="PDZ domain-like"/>
    <property type="match status" value="1"/>
</dbReference>
<dbReference type="GO" id="GO:0007165">
    <property type="term" value="P:signal transduction"/>
    <property type="evidence" value="ECO:0007669"/>
    <property type="project" value="TreeGrafter"/>
</dbReference>
<dbReference type="eggNOG" id="COG0793">
    <property type="taxonomic scope" value="Bacteria"/>
</dbReference>
<dbReference type="AlphaFoldDB" id="B0MTW8"/>
<accession>B0MTW8</accession>
<dbReference type="GO" id="GO:0008236">
    <property type="term" value="F:serine-type peptidase activity"/>
    <property type="evidence" value="ECO:0007669"/>
    <property type="project" value="InterPro"/>
</dbReference>
<reference evidence="3" key="1">
    <citation type="submission" date="2007-10" db="EMBL/GenBank/DDBJ databases">
        <authorList>
            <person name="Fulton L."/>
            <person name="Clifton S."/>
            <person name="Fulton B."/>
            <person name="Xu J."/>
            <person name="Minx P."/>
            <person name="Pepin K.H."/>
            <person name="Johnson M."/>
            <person name="Thiruvilangam P."/>
            <person name="Bhonagiri V."/>
            <person name="Nash W.E."/>
            <person name="Mardis E.R."/>
            <person name="Wilson R.K."/>
        </authorList>
    </citation>
    <scope>NUCLEOTIDE SEQUENCE [LARGE SCALE GENOMIC DNA]</scope>
    <source>
        <strain evidence="3">DSM 17216</strain>
    </source>
</reference>
<evidence type="ECO:0000256" key="1">
    <source>
        <dbReference type="SAM" id="SignalP"/>
    </source>
</evidence>
<evidence type="ECO:0000259" key="2">
    <source>
        <dbReference type="SMART" id="SM00245"/>
    </source>
</evidence>
<sequence length="513" mass="56056">MIMKRFYHAILACGVFAAVVAAVSCTKDATGGGGGGYNGEPEVNHDMDGILRRNYLWNEEYATLSPDFGLPYDEFLGDVLMRMKTNDLDKKFRNGRWQLYSNIQRLSPVSRVALSADIDSQFPKEPVYGFGIVSLAIISYTDNGGAETGQYGFAVMAVYPDSPMARAGLGRGTIINQVDGQWITAGNLNTVYSKLLAPNGAATLSVADNQGGFGVSEHKLTAELIYENPVLYRDVLEYGEHKIGYLVYASFDAAFDGELLDALQAFKDAGINDLILDLRLNGGGYVMSSRMLASCIAGARCEGQVFQYYRYNDARMEYPEMTAAETGQAYDESKERFYEEFIYGDYRGADLRGYALDLPRLYVIVSSGTASASEAVVNALRGIGLEVVLVGQKTNGKNVGMEGVYLEDGAYEYLFMPVSFQGYNARLETVDPNGLAPDALKGDWNNGYEEFGSLDDPCLEYAVTSITGQSVRSSESAAQRRPGVRLVEGLSLPEISCRPEGMILLPPDAVRKD</sequence>
<evidence type="ECO:0000313" key="4">
    <source>
        <dbReference type="Proteomes" id="UP000005819"/>
    </source>
</evidence>
<dbReference type="CDD" id="cd07561">
    <property type="entry name" value="Peptidase_S41_CPP_like"/>
    <property type="match status" value="1"/>
</dbReference>
<feature type="chain" id="PRO_5002752620" evidence="1">
    <location>
        <begin position="22"/>
        <end position="513"/>
    </location>
</feature>
<comment type="caution">
    <text evidence="3">The sequence shown here is derived from an EMBL/GenBank/DDBJ whole genome shotgun (WGS) entry which is preliminary data.</text>
</comment>
<dbReference type="SUPFAM" id="SSF52096">
    <property type="entry name" value="ClpP/crotonase"/>
    <property type="match status" value="1"/>
</dbReference>
<proteinExistence type="predicted"/>
<dbReference type="Gene3D" id="2.30.42.10">
    <property type="match status" value="1"/>
</dbReference>
<dbReference type="InterPro" id="IPR005151">
    <property type="entry name" value="Tail-specific_protease"/>
</dbReference>
<keyword evidence="1" id="KW-0732">Signal</keyword>
<reference evidence="3" key="2">
    <citation type="submission" date="2013-09" db="EMBL/GenBank/DDBJ databases">
        <title>Draft genome sequence of Alistipes putredinis (DSM 17216).</title>
        <authorList>
            <person name="Sudarsanam P."/>
            <person name="Ley R."/>
            <person name="Guruge J."/>
            <person name="Turnbaugh P.J."/>
            <person name="Mahowald M."/>
            <person name="Liep D."/>
            <person name="Gordon J."/>
        </authorList>
    </citation>
    <scope>NUCLEOTIDE SEQUENCE</scope>
    <source>
        <strain evidence="3">DSM 17216</strain>
    </source>
</reference>
<dbReference type="Gene3D" id="3.90.226.10">
    <property type="entry name" value="2-enoyl-CoA Hydratase, Chain A, domain 1"/>
    <property type="match status" value="1"/>
</dbReference>
<dbReference type="OrthoDB" id="7168509at2"/>
<dbReference type="Gene3D" id="3.30.750.170">
    <property type="match status" value="1"/>
</dbReference>
<protein>
    <submittedName>
        <fullName evidence="3">Peptidase, S41 family</fullName>
    </submittedName>
</protein>
<feature type="signal peptide" evidence="1">
    <location>
        <begin position="1"/>
        <end position="21"/>
    </location>
</feature>